<dbReference type="AlphaFoldDB" id="A0A6A2XG69"/>
<keyword evidence="3" id="KW-1185">Reference proteome</keyword>
<reference evidence="2" key="1">
    <citation type="submission" date="2019-09" db="EMBL/GenBank/DDBJ databases">
        <title>Draft genome information of white flower Hibiscus syriacus.</title>
        <authorList>
            <person name="Kim Y.-M."/>
        </authorList>
    </citation>
    <scope>NUCLEOTIDE SEQUENCE [LARGE SCALE GENOMIC DNA]</scope>
    <source>
        <strain evidence="2">YM2019G1</strain>
    </source>
</reference>
<evidence type="ECO:0000313" key="3">
    <source>
        <dbReference type="Proteomes" id="UP000436088"/>
    </source>
</evidence>
<gene>
    <name evidence="2" type="ORF">F3Y22_tig00111758pilonHSYRG00362</name>
</gene>
<organism evidence="2 3">
    <name type="scientific">Hibiscus syriacus</name>
    <name type="common">Rose of Sharon</name>
    <dbReference type="NCBI Taxonomy" id="106335"/>
    <lineage>
        <taxon>Eukaryota</taxon>
        <taxon>Viridiplantae</taxon>
        <taxon>Streptophyta</taxon>
        <taxon>Embryophyta</taxon>
        <taxon>Tracheophyta</taxon>
        <taxon>Spermatophyta</taxon>
        <taxon>Magnoliopsida</taxon>
        <taxon>eudicotyledons</taxon>
        <taxon>Gunneridae</taxon>
        <taxon>Pentapetalae</taxon>
        <taxon>rosids</taxon>
        <taxon>malvids</taxon>
        <taxon>Malvales</taxon>
        <taxon>Malvaceae</taxon>
        <taxon>Malvoideae</taxon>
        <taxon>Hibiscus</taxon>
    </lineage>
</organism>
<dbReference type="EMBL" id="VEPZ02001419">
    <property type="protein sequence ID" value="KAE8674408.1"/>
    <property type="molecule type" value="Genomic_DNA"/>
</dbReference>
<dbReference type="Proteomes" id="UP000436088">
    <property type="component" value="Unassembled WGS sequence"/>
</dbReference>
<protein>
    <submittedName>
        <fullName evidence="2">Uncharacterized protein</fullName>
    </submittedName>
</protein>
<sequence>MNEENEYYMNLHVGGKFVRNPYVRYVSERVAENVIDDVGLDDIGDDVAAEGERDIDVTGGGGGEGVQESENINEDYEESDSEEQNAYNMDVSYLSDGEGDNELKYARENNKGKKHVDEENDSELYDEEVDEGGNIEVTEDVGGNDTDYYDSDDHGSLIRSDDDEHEEGVRRRGIYPIYNPDTERPHFCLGCYL</sequence>
<feature type="region of interest" description="Disordered" evidence="1">
    <location>
        <begin position="55"/>
        <end position="87"/>
    </location>
</feature>
<feature type="compositionally biased region" description="Basic and acidic residues" evidence="1">
    <location>
        <begin position="151"/>
        <end position="168"/>
    </location>
</feature>
<feature type="region of interest" description="Disordered" evidence="1">
    <location>
        <begin position="109"/>
        <end position="168"/>
    </location>
</feature>
<feature type="compositionally biased region" description="Acidic residues" evidence="1">
    <location>
        <begin position="118"/>
        <end position="139"/>
    </location>
</feature>
<name>A0A6A2XG69_HIBSY</name>
<feature type="compositionally biased region" description="Acidic residues" evidence="1">
    <location>
        <begin position="71"/>
        <end position="83"/>
    </location>
</feature>
<evidence type="ECO:0000313" key="2">
    <source>
        <dbReference type="EMBL" id="KAE8674408.1"/>
    </source>
</evidence>
<accession>A0A6A2XG69</accession>
<proteinExistence type="predicted"/>
<evidence type="ECO:0000256" key="1">
    <source>
        <dbReference type="SAM" id="MobiDB-lite"/>
    </source>
</evidence>
<comment type="caution">
    <text evidence="2">The sequence shown here is derived from an EMBL/GenBank/DDBJ whole genome shotgun (WGS) entry which is preliminary data.</text>
</comment>